<dbReference type="EMBL" id="AFOY02000005">
    <property type="protein sequence ID" value="EXF95730.1"/>
    <property type="molecule type" value="Genomic_DNA"/>
</dbReference>
<dbReference type="HOGENOM" id="CLU_2510129_0_0_6"/>
<evidence type="ECO:0000313" key="2">
    <source>
        <dbReference type="Proteomes" id="UP000022611"/>
    </source>
</evidence>
<dbReference type="Proteomes" id="UP000022611">
    <property type="component" value="Unassembled WGS sequence"/>
</dbReference>
<reference evidence="1 2" key="1">
    <citation type="journal article" date="2011" name="J. Bacteriol.">
        <title>Draft genome sequence of the polycyclic aromatic hydrocarbon-degrading, genetically engineered bioluminescent bioreporter Pseudomonas fluorescens HK44.</title>
        <authorList>
            <person name="Chauhan A."/>
            <person name="Layton A.C."/>
            <person name="Williams D.E."/>
            <person name="Smartt A.E."/>
            <person name="Ripp S."/>
            <person name="Karpinets T.V."/>
            <person name="Brown S.D."/>
            <person name="Sayler G.S."/>
        </authorList>
    </citation>
    <scope>NUCLEOTIDE SEQUENCE [LARGE SCALE GENOMIC DNA]</scope>
    <source>
        <strain evidence="1 2">HK44</strain>
    </source>
</reference>
<gene>
    <name evidence="1" type="ORF">HK44_023640</name>
</gene>
<organism evidence="1 2">
    <name type="scientific">Pseudomonas fluorescens HK44</name>
    <dbReference type="NCBI Taxonomy" id="1042209"/>
    <lineage>
        <taxon>Bacteria</taxon>
        <taxon>Pseudomonadati</taxon>
        <taxon>Pseudomonadota</taxon>
        <taxon>Gammaproteobacteria</taxon>
        <taxon>Pseudomonadales</taxon>
        <taxon>Pseudomonadaceae</taxon>
        <taxon>Pseudomonas</taxon>
    </lineage>
</organism>
<dbReference type="RefSeq" id="WP_019693670.1">
    <property type="nucleotide sequence ID" value="NZ_AFOY02000005.1"/>
</dbReference>
<dbReference type="PATRIC" id="fig|1042209.11.peg.1275"/>
<dbReference type="OrthoDB" id="6978220at2"/>
<comment type="caution">
    <text evidence="1">The sequence shown here is derived from an EMBL/GenBank/DDBJ whole genome shotgun (WGS) entry which is preliminary data.</text>
</comment>
<evidence type="ECO:0000313" key="1">
    <source>
        <dbReference type="EMBL" id="EXF95730.1"/>
    </source>
</evidence>
<name>A0A010SSF0_PSEFL</name>
<sequence>MNAKQKADIVNDVASAAVDQLHCDKSYAEWFGALMRAIKHNTKHCEGRDCATLAEIGSYLTEGMLSGLGDVDEMTRKLENAGGAI</sequence>
<proteinExistence type="predicted"/>
<dbReference type="AlphaFoldDB" id="A0A010SSF0"/>
<protein>
    <submittedName>
        <fullName evidence="1">Uncharacterized protein</fullName>
    </submittedName>
</protein>
<accession>A0A010SSF0</accession>